<keyword evidence="3" id="KW-0732">Signal</keyword>
<evidence type="ECO:0000313" key="6">
    <source>
        <dbReference type="EMBL" id="BBM83515.1"/>
    </source>
</evidence>
<dbReference type="PANTHER" id="PTHR40094">
    <property type="entry name" value="ALPHA-2-MACROGLOBULIN HOMOLOG"/>
    <property type="match status" value="1"/>
</dbReference>
<keyword evidence="7" id="KW-1185">Reference proteome</keyword>
<dbReference type="SMART" id="SM01419">
    <property type="entry name" value="Thiol-ester_cl"/>
    <property type="match status" value="1"/>
</dbReference>
<dbReference type="InterPro" id="IPR001599">
    <property type="entry name" value="Macroglobln_a2"/>
</dbReference>
<comment type="similarity">
    <text evidence="1">Belongs to the protease inhibitor I39 (alpha-2-macroglobulin) family. Bacterial alpha-2-macroglobulin subfamily.</text>
</comment>
<feature type="compositionally biased region" description="Polar residues" evidence="2">
    <location>
        <begin position="36"/>
        <end position="46"/>
    </location>
</feature>
<evidence type="ECO:0000313" key="7">
    <source>
        <dbReference type="Proteomes" id="UP000326354"/>
    </source>
</evidence>
<dbReference type="Gene3D" id="2.60.40.1930">
    <property type="match status" value="1"/>
</dbReference>
<feature type="region of interest" description="Disordered" evidence="2">
    <location>
        <begin position="932"/>
        <end position="970"/>
    </location>
</feature>
<dbReference type="InterPro" id="IPR011626">
    <property type="entry name" value="Alpha-macroglobulin_TED"/>
</dbReference>
<dbReference type="SMART" id="SM01359">
    <property type="entry name" value="A2M_N_2"/>
    <property type="match status" value="1"/>
</dbReference>
<dbReference type="InterPro" id="IPR002890">
    <property type="entry name" value="MG2"/>
</dbReference>
<evidence type="ECO:0000259" key="5">
    <source>
        <dbReference type="SMART" id="SM01360"/>
    </source>
</evidence>
<name>A0A5S9IMY4_UABAM</name>
<gene>
    <name evidence="6" type="ORF">UABAM_01867</name>
</gene>
<feature type="compositionally biased region" description="Basic and acidic residues" evidence="2">
    <location>
        <begin position="935"/>
        <end position="945"/>
    </location>
</feature>
<protein>
    <submittedName>
        <fullName evidence="6">UPF0192 protein</fullName>
    </submittedName>
</protein>
<sequence>MKILMWSMSIFLLLFVSCDSNINNNEANNKAKNVQRENANQPQNPLVANMNFNEDGEDDNENEDNNENSEDAEQVNAQNKNINIPDKWNIRDSFANLPVIDFRKFKSVNNSAVSKEEKQKDKEARELYNTLVNALGRKDKSQAKSLREKLHKNYKNTNIAIDGAYKYAQYLENVDRKEAVKAYEWILTHWPESYRKWNAIYRLQSLQNMYMYLYASGNYHNPDSTKISFQLSGTNVDKVNLTIYKVDLVKMIEEGLNPQAPSIPDHAEEVKSWTEDVEEKARGRWFYQQIRMPKLNDPSYYILSVGSKYITMNTLFSTSRVSLMTKSDDRMLLCWAKDTDNNTLKDTNIIVLKAGKIAYRGTANDHGLFAAKMLMRKNDSDNIHVIVDTPKGQAVSGSYYYWYGGYYQRINYAYTDRPIYRPGQKVQFKGFFRERKADDSIGVTAGNVRLTIYDQRWQKVHEKDYTMDKFGGIHGDYTIPATAKLGYYYMQFNGSGYYHSTNFDVQEYKKPEYEVFVKPAKANVLQGEKMQVVANAVYYFGEPVKEANVEYKIYENNYWYNPYRVYDRWGWFHDYHDDRWFRPHQGRGRLIKQGTGKLDEQGKITLDIDTRKNKGQDLKYVVEVGVIDKSRRKISGSGSFLATRSTFTLAINTDRWSYRPGENVNIEVLAQDYGKKGVADLDVTLKVTKHNTKDPRELMVKTLTTGKNGSAAFDWKTSENGYLYLQVEAKDKDGRLVHATRNVWVADNSWRSPYSYTGLNLELEKSTYAPGEEIRGVLTTGFSNSWMLLTTETNRVESYHLVKMQGSVYTYSDVATEDHQPYVDIKATMMENNTLVQKHKRIVVPPTQSFLNISVAREATYEPGEKATYTIKVTDAENKPVVTQFSFGLVDEAIYSLRADSTPDIRKAFFMTHRGAVRTNSSYYFYSLGYGGRSDSSKKEKKDAKGSVARRQAQAPAAKAEEAEADDMEAGDVAGGQFGSRFGGKGQKQLQKPRVRTEFADSAVWKPNVVTDELGMAKVSFTMPDNLTTWRATIRGVTVSGKVGQAIDKVITRKNLMARLQCPRTFTERDEIVISGVIHNYLATPKNVVCRLKADGVKLLDAPEQQVVVAPGQDKRVDWRVNVNTLKKSTLELEALTDEESDAMRLTIPIVPYGIALRQSHSGATSDQVTLKFNLPSSSSEDRAKLVVSVKPTLAGSMLESLEYLAGYPYGCVEQTMSRFLPSVIVAQTLQNLQMRHKELEENLPKYVAKGTERLYKFQHSDGGWGWWESDATNPLMTAYVMYGFAQAQKADFAIKSDVMSRGQQALANLIDKEKNFEHKCYMVFAYSEAKKPQSKWIDDLYAKVDEMSDYCRALLLIMAKKERKMDVAQDLLKMLEKNAKIQGGHCHFSGKTVRYGWTDNPVETTAYCLKAIVAMNPEHTLIPQILKWLEIKKQGKRYQSTKDTAAVVFAFCDYLVHSNELNPNYTGEVNINGEKNAIAFQSVDNTALQEFSVKPQMGENTITIKKDGRGKVYYSAYIEYYSKEKEIPAVAEGIEVKRSYFRLTPKTDTNGTITFERSPLEGVIKQGEVFEVELEISATRNYEYVMLQDYIPAGCEFEKDKEQRRGYYYYWSNKEYRDDRLVVFFGSYSSGARKIVYRLRAETPGNYTAMPARAEMMYFPEIQGNSTQRSLQIIEKSAR</sequence>
<dbReference type="KEGG" id="uam:UABAM_01867"/>
<dbReference type="InterPro" id="IPR011625">
    <property type="entry name" value="A2M_N_BRD"/>
</dbReference>
<dbReference type="EMBL" id="AP019860">
    <property type="protein sequence ID" value="BBM83515.1"/>
    <property type="molecule type" value="Genomic_DNA"/>
</dbReference>
<feature type="chain" id="PRO_5024948918" evidence="3">
    <location>
        <begin position="23"/>
        <end position="1680"/>
    </location>
</feature>
<feature type="domain" description="Alpha-2-macroglobulin bait region" evidence="4">
    <location>
        <begin position="759"/>
        <end position="897"/>
    </location>
</feature>
<dbReference type="InterPro" id="IPR051802">
    <property type="entry name" value="YfhM-like"/>
</dbReference>
<dbReference type="InterPro" id="IPR041246">
    <property type="entry name" value="Bact_MG10"/>
</dbReference>
<dbReference type="Pfam" id="PF00207">
    <property type="entry name" value="A2M"/>
    <property type="match status" value="1"/>
</dbReference>
<accession>A0A5S9IMY4</accession>
<dbReference type="Pfam" id="PF07678">
    <property type="entry name" value="TED_complement"/>
    <property type="match status" value="1"/>
</dbReference>
<evidence type="ECO:0000256" key="3">
    <source>
        <dbReference type="SAM" id="SignalP"/>
    </source>
</evidence>
<dbReference type="RefSeq" id="WP_151967711.1">
    <property type="nucleotide sequence ID" value="NZ_AP019860.1"/>
</dbReference>
<feature type="domain" description="Alpha-2-macroglobulin" evidence="5">
    <location>
        <begin position="1002"/>
        <end position="1092"/>
    </location>
</feature>
<dbReference type="OrthoDB" id="9767116at2"/>
<dbReference type="Pfam" id="PF07703">
    <property type="entry name" value="A2M_BRD"/>
    <property type="match status" value="1"/>
</dbReference>
<dbReference type="PROSITE" id="PS51257">
    <property type="entry name" value="PROKAR_LIPOPROTEIN"/>
    <property type="match status" value="1"/>
</dbReference>
<dbReference type="Gene3D" id="1.50.10.20">
    <property type="match status" value="1"/>
</dbReference>
<feature type="compositionally biased region" description="Acidic residues" evidence="2">
    <location>
        <begin position="54"/>
        <end position="73"/>
    </location>
</feature>
<reference evidence="6 7" key="1">
    <citation type="submission" date="2019-08" db="EMBL/GenBank/DDBJ databases">
        <title>Complete genome sequence of Candidatus Uab amorphum.</title>
        <authorList>
            <person name="Shiratori T."/>
            <person name="Suzuki S."/>
            <person name="Kakizawa Y."/>
            <person name="Ishida K."/>
        </authorList>
    </citation>
    <scope>NUCLEOTIDE SEQUENCE [LARGE SCALE GENOMIC DNA]</scope>
    <source>
        <strain evidence="6 7">SRT547</strain>
    </source>
</reference>
<dbReference type="SUPFAM" id="SSF48239">
    <property type="entry name" value="Terpenoid cyclases/Protein prenyltransferases"/>
    <property type="match status" value="1"/>
</dbReference>
<dbReference type="Pfam" id="PF17973">
    <property type="entry name" value="bMG10"/>
    <property type="match status" value="1"/>
</dbReference>
<dbReference type="Proteomes" id="UP000326354">
    <property type="component" value="Chromosome"/>
</dbReference>
<dbReference type="PANTHER" id="PTHR40094:SF1">
    <property type="entry name" value="UBIQUITIN DOMAIN-CONTAINING PROTEIN"/>
    <property type="match status" value="1"/>
</dbReference>
<proteinExistence type="inferred from homology"/>
<feature type="signal peptide" evidence="3">
    <location>
        <begin position="1"/>
        <end position="22"/>
    </location>
</feature>
<evidence type="ECO:0000259" key="4">
    <source>
        <dbReference type="SMART" id="SM01359"/>
    </source>
</evidence>
<dbReference type="SMART" id="SM01360">
    <property type="entry name" value="A2M"/>
    <property type="match status" value="1"/>
</dbReference>
<dbReference type="GO" id="GO:0005615">
    <property type="term" value="C:extracellular space"/>
    <property type="evidence" value="ECO:0007669"/>
    <property type="project" value="InterPro"/>
</dbReference>
<dbReference type="CDD" id="cd02891">
    <property type="entry name" value="A2M_like"/>
    <property type="match status" value="1"/>
</dbReference>
<dbReference type="GO" id="GO:0004866">
    <property type="term" value="F:endopeptidase inhibitor activity"/>
    <property type="evidence" value="ECO:0007669"/>
    <property type="project" value="InterPro"/>
</dbReference>
<organism evidence="6 7">
    <name type="scientific">Uabimicrobium amorphum</name>
    <dbReference type="NCBI Taxonomy" id="2596890"/>
    <lineage>
        <taxon>Bacteria</taxon>
        <taxon>Pseudomonadati</taxon>
        <taxon>Planctomycetota</taxon>
        <taxon>Candidatus Uabimicrobiia</taxon>
        <taxon>Candidatus Uabimicrobiales</taxon>
        <taxon>Candidatus Uabimicrobiaceae</taxon>
        <taxon>Candidatus Uabimicrobium</taxon>
    </lineage>
</organism>
<dbReference type="InterPro" id="IPR047565">
    <property type="entry name" value="Alpha-macroglob_thiol-ester_cl"/>
</dbReference>
<evidence type="ECO:0000256" key="1">
    <source>
        <dbReference type="ARBA" id="ARBA00010556"/>
    </source>
</evidence>
<dbReference type="InterPro" id="IPR008930">
    <property type="entry name" value="Terpenoid_cyclase/PrenylTrfase"/>
</dbReference>
<dbReference type="Pfam" id="PF01835">
    <property type="entry name" value="MG2"/>
    <property type="match status" value="1"/>
</dbReference>
<evidence type="ECO:0000256" key="2">
    <source>
        <dbReference type="SAM" id="MobiDB-lite"/>
    </source>
</evidence>
<feature type="region of interest" description="Disordered" evidence="2">
    <location>
        <begin position="31"/>
        <end position="79"/>
    </location>
</feature>
<dbReference type="Gene3D" id="2.20.130.20">
    <property type="match status" value="1"/>
</dbReference>